<evidence type="ECO:0000313" key="2">
    <source>
        <dbReference type="Proteomes" id="UP000008022"/>
    </source>
</evidence>
<dbReference type="EnsemblPlants" id="ORUFI11G22860.1">
    <property type="protein sequence ID" value="ORUFI11G22860.1"/>
    <property type="gene ID" value="ORUFI11G22860"/>
</dbReference>
<reference evidence="2" key="1">
    <citation type="submission" date="2013-06" db="EMBL/GenBank/DDBJ databases">
        <authorList>
            <person name="Zhao Q."/>
        </authorList>
    </citation>
    <scope>NUCLEOTIDE SEQUENCE</scope>
    <source>
        <strain evidence="2">cv. W1943</strain>
    </source>
</reference>
<dbReference type="HOGENOM" id="CLU_3300250_0_0_1"/>
<protein>
    <submittedName>
        <fullName evidence="1">Uncharacterized protein</fullName>
    </submittedName>
</protein>
<dbReference type="Proteomes" id="UP000008022">
    <property type="component" value="Unassembled WGS sequence"/>
</dbReference>
<keyword evidence="2" id="KW-1185">Reference proteome</keyword>
<dbReference type="Gramene" id="ORUFI11G22860.1">
    <property type="protein sequence ID" value="ORUFI11G22860.1"/>
    <property type="gene ID" value="ORUFI11G22860"/>
</dbReference>
<sequence length="40" mass="4952">MRRCEAIRQQHDQLQRGNPLADVAKEEMQRRWRGDFKFFC</sequence>
<organism evidence="1 2">
    <name type="scientific">Oryza rufipogon</name>
    <name type="common">Brownbeard rice</name>
    <name type="synonym">Asian wild rice</name>
    <dbReference type="NCBI Taxonomy" id="4529"/>
    <lineage>
        <taxon>Eukaryota</taxon>
        <taxon>Viridiplantae</taxon>
        <taxon>Streptophyta</taxon>
        <taxon>Embryophyta</taxon>
        <taxon>Tracheophyta</taxon>
        <taxon>Spermatophyta</taxon>
        <taxon>Magnoliopsida</taxon>
        <taxon>Liliopsida</taxon>
        <taxon>Poales</taxon>
        <taxon>Poaceae</taxon>
        <taxon>BOP clade</taxon>
        <taxon>Oryzoideae</taxon>
        <taxon>Oryzeae</taxon>
        <taxon>Oryzinae</taxon>
        <taxon>Oryza</taxon>
    </lineage>
</organism>
<evidence type="ECO:0000313" key="1">
    <source>
        <dbReference type="EnsemblPlants" id="ORUFI11G22860.1"/>
    </source>
</evidence>
<accession>A0A0E0RBF9</accession>
<proteinExistence type="predicted"/>
<reference evidence="1" key="2">
    <citation type="submission" date="2015-06" db="UniProtKB">
        <authorList>
            <consortium name="EnsemblPlants"/>
        </authorList>
    </citation>
    <scope>IDENTIFICATION</scope>
</reference>
<name>A0A0E0RBF9_ORYRU</name>
<dbReference type="AlphaFoldDB" id="A0A0E0RBF9"/>